<protein>
    <submittedName>
        <fullName evidence="2">Uncharacterized protein</fullName>
    </submittedName>
</protein>
<keyword evidence="1" id="KW-0472">Membrane</keyword>
<keyword evidence="1" id="KW-1133">Transmembrane helix</keyword>
<feature type="transmembrane region" description="Helical" evidence="1">
    <location>
        <begin position="48"/>
        <end position="72"/>
    </location>
</feature>
<organism evidence="2">
    <name type="scientific">uncultured Caudovirales phage</name>
    <dbReference type="NCBI Taxonomy" id="2100421"/>
    <lineage>
        <taxon>Viruses</taxon>
        <taxon>Duplodnaviria</taxon>
        <taxon>Heunggongvirae</taxon>
        <taxon>Uroviricota</taxon>
        <taxon>Caudoviricetes</taxon>
        <taxon>Peduoviridae</taxon>
        <taxon>Maltschvirus</taxon>
        <taxon>Maltschvirus maltsch</taxon>
    </lineage>
</organism>
<sequence>MSAARDIAAFLLIAGAFIGAQVVAVGVTRVLAEIIIAVLPDEPLVWPAVMVAAVAAALLFLMGAMPAGMKLLQRIR</sequence>
<reference evidence="2" key="1">
    <citation type="submission" date="2020-05" db="EMBL/GenBank/DDBJ databases">
        <authorList>
            <person name="Chiriac C."/>
            <person name="Salcher M."/>
            <person name="Ghai R."/>
            <person name="Kavagutti S V."/>
        </authorList>
    </citation>
    <scope>NUCLEOTIDE SEQUENCE</scope>
</reference>
<proteinExistence type="predicted"/>
<name>A0A6J5T6X0_9CAUD</name>
<dbReference type="EMBL" id="LR797531">
    <property type="protein sequence ID" value="CAB4223359.1"/>
    <property type="molecule type" value="Genomic_DNA"/>
</dbReference>
<evidence type="ECO:0000256" key="1">
    <source>
        <dbReference type="SAM" id="Phobius"/>
    </source>
</evidence>
<keyword evidence="1" id="KW-0812">Transmembrane</keyword>
<gene>
    <name evidence="2" type="ORF">UFOVP1670_30</name>
</gene>
<accession>A0A6J5T6X0</accession>
<evidence type="ECO:0000313" key="2">
    <source>
        <dbReference type="EMBL" id="CAB4223359.1"/>
    </source>
</evidence>